<keyword evidence="4" id="KW-1185">Reference proteome</keyword>
<dbReference type="RefSeq" id="WP_367920263.1">
    <property type="nucleotide sequence ID" value="NZ_BAABAC010000028.1"/>
</dbReference>
<name>A0ABW3W7N5_9ACTN</name>
<feature type="domain" description="Amidohydrolase-related" evidence="2">
    <location>
        <begin position="7"/>
        <end position="314"/>
    </location>
</feature>
<accession>A0ABW3W7N5</accession>
<dbReference type="InterPro" id="IPR032465">
    <property type="entry name" value="ACMSD"/>
</dbReference>
<comment type="caution">
    <text evidence="3">The sequence shown here is derived from an EMBL/GenBank/DDBJ whole genome shotgun (WGS) entry which is preliminary data.</text>
</comment>
<proteinExistence type="predicted"/>
<evidence type="ECO:0000313" key="3">
    <source>
        <dbReference type="EMBL" id="MFD1251155.1"/>
    </source>
</evidence>
<reference evidence="4" key="1">
    <citation type="journal article" date="2019" name="Int. J. Syst. Evol. Microbiol.">
        <title>The Global Catalogue of Microorganisms (GCM) 10K type strain sequencing project: providing services to taxonomists for standard genome sequencing and annotation.</title>
        <authorList>
            <consortium name="The Broad Institute Genomics Platform"/>
            <consortium name="The Broad Institute Genome Sequencing Center for Infectious Disease"/>
            <person name="Wu L."/>
            <person name="Ma J."/>
        </authorList>
    </citation>
    <scope>NUCLEOTIDE SEQUENCE [LARGE SCALE GENOMIC DNA]</scope>
    <source>
        <strain evidence="4">CCUG 52478</strain>
    </source>
</reference>
<dbReference type="Gene3D" id="3.20.20.140">
    <property type="entry name" value="Metal-dependent hydrolases"/>
    <property type="match status" value="1"/>
</dbReference>
<dbReference type="Proteomes" id="UP001597229">
    <property type="component" value="Unassembled WGS sequence"/>
</dbReference>
<gene>
    <name evidence="3" type="ORF">ACFQ3F_25420</name>
</gene>
<dbReference type="PANTHER" id="PTHR21240:SF28">
    <property type="entry name" value="ISO-OROTATE DECARBOXYLASE (EUROFUNG)"/>
    <property type="match status" value="1"/>
</dbReference>
<protein>
    <submittedName>
        <fullName evidence="3">Amidohydrolase family protein</fullName>
    </submittedName>
</protein>
<sequence length="332" mass="35733">MESSHRIDVHHHIIPEPYLKALRDAGVDEPIKGVAYPQWDLDTDLAVMDRNGIQASIVSITAPGMGFTSGPDAVRAARATNEYMAELIERHPGRYGGFAVLPLPDVAATLAEIQYAVGTLGLDGVGLFTHYNGTYLGEAEFDAVIDCIAELDTVAFVHPTVPPASDQPSFGLPPSLYEFPFETTRMLASLLYHGTLDRRPDLKLIAPHAGGAAPYLAKRLTYAVTINPTLAAREPADLLGSLRSVYFDTAMSANPHTLAGLGSFTDTTHILFGTDYPFMPESTTVETVAGVDEFFSDDNVRRQVERDNALALFPALAERVAAFAGTAAAADR</sequence>
<keyword evidence="1" id="KW-0456">Lyase</keyword>
<dbReference type="SUPFAM" id="SSF51556">
    <property type="entry name" value="Metallo-dependent hydrolases"/>
    <property type="match status" value="1"/>
</dbReference>
<evidence type="ECO:0000259" key="2">
    <source>
        <dbReference type="Pfam" id="PF04909"/>
    </source>
</evidence>
<dbReference type="InterPro" id="IPR032466">
    <property type="entry name" value="Metal_Hydrolase"/>
</dbReference>
<dbReference type="PANTHER" id="PTHR21240">
    <property type="entry name" value="2-AMINO-3-CARBOXYLMUCONATE-6-SEMIALDEHYDE DECARBOXYLASE"/>
    <property type="match status" value="1"/>
</dbReference>
<dbReference type="Pfam" id="PF04909">
    <property type="entry name" value="Amidohydro_2"/>
    <property type="match status" value="1"/>
</dbReference>
<evidence type="ECO:0000256" key="1">
    <source>
        <dbReference type="ARBA" id="ARBA00023239"/>
    </source>
</evidence>
<evidence type="ECO:0000313" key="4">
    <source>
        <dbReference type="Proteomes" id="UP001597229"/>
    </source>
</evidence>
<dbReference type="EMBL" id="JBHTLX010000034">
    <property type="protein sequence ID" value="MFD1251155.1"/>
    <property type="molecule type" value="Genomic_DNA"/>
</dbReference>
<organism evidence="3 4">
    <name type="scientific">Nocardioides ginsengisoli</name>
    <dbReference type="NCBI Taxonomy" id="363868"/>
    <lineage>
        <taxon>Bacteria</taxon>
        <taxon>Bacillati</taxon>
        <taxon>Actinomycetota</taxon>
        <taxon>Actinomycetes</taxon>
        <taxon>Propionibacteriales</taxon>
        <taxon>Nocardioidaceae</taxon>
        <taxon>Nocardioides</taxon>
    </lineage>
</organism>
<dbReference type="InterPro" id="IPR006680">
    <property type="entry name" value="Amidohydro-rel"/>
</dbReference>